<reference evidence="1" key="1">
    <citation type="journal article" date="2015" name="Nature">
        <title>Complex archaea that bridge the gap between prokaryotes and eukaryotes.</title>
        <authorList>
            <person name="Spang A."/>
            <person name="Saw J.H."/>
            <person name="Jorgensen S.L."/>
            <person name="Zaremba-Niedzwiedzka K."/>
            <person name="Martijn J."/>
            <person name="Lind A.E."/>
            <person name="van Eijk R."/>
            <person name="Schleper C."/>
            <person name="Guy L."/>
            <person name="Ettema T.J."/>
        </authorList>
    </citation>
    <scope>NUCLEOTIDE SEQUENCE</scope>
</reference>
<dbReference type="AlphaFoldDB" id="A0A0F8XS99"/>
<feature type="non-terminal residue" evidence="1">
    <location>
        <position position="28"/>
    </location>
</feature>
<proteinExistence type="predicted"/>
<name>A0A0F8XS99_9ZZZZ</name>
<protein>
    <submittedName>
        <fullName evidence="1">Uncharacterized protein</fullName>
    </submittedName>
</protein>
<dbReference type="EMBL" id="LAZR01057505">
    <property type="protein sequence ID" value="KKK71942.1"/>
    <property type="molecule type" value="Genomic_DNA"/>
</dbReference>
<gene>
    <name evidence="1" type="ORF">LCGC14_2908890</name>
</gene>
<sequence length="28" mass="2987">MKKSGFLIVGLIVLFLGSSMVFAENEVG</sequence>
<comment type="caution">
    <text evidence="1">The sequence shown here is derived from an EMBL/GenBank/DDBJ whole genome shotgun (WGS) entry which is preliminary data.</text>
</comment>
<accession>A0A0F8XS99</accession>
<organism evidence="1">
    <name type="scientific">marine sediment metagenome</name>
    <dbReference type="NCBI Taxonomy" id="412755"/>
    <lineage>
        <taxon>unclassified sequences</taxon>
        <taxon>metagenomes</taxon>
        <taxon>ecological metagenomes</taxon>
    </lineage>
</organism>
<evidence type="ECO:0000313" key="1">
    <source>
        <dbReference type="EMBL" id="KKK71942.1"/>
    </source>
</evidence>